<dbReference type="EMBL" id="UZAM01011505">
    <property type="protein sequence ID" value="VDP16647.1"/>
    <property type="molecule type" value="Genomic_DNA"/>
</dbReference>
<sequence>MEYLNKIRETVSNVAASVTSVLPGNPITREFEPVTHVASAGPGLIWKIYSGYKKSNGKDVSIWFFDKKVIEKWFKSDKDVMYDCLKRGISQLTRLRHPHLLTVEHPLEESRDINTFHSLRSSFSDTLAFCTEPVFASLANVLGRCDNMPPMLPPELIDFHLEDIEIRHGLSEILKALSFLHSDIKMLHRNICPESILITKTDCWKLAGFEFCISGVASLDKQTTYPFVEWDEGLTPYAQPPLNYLAPEVIFVGRYDPAADIYSLGVLIYSVYNKGSAVNNYGNSLITRVCPALESALFPLAILKTPSPSVLRSIPDDLKEDFKMCLLFTSDLRPDAVQLAQVAYFRTDQLKVLQQLESLCQCTIMEKVEFLKLLDSYIEKFSKRLALWKLLSYLSAELEIQEMVPLTLPRILDIAKRLTKSEFRKFVLPLVISTLSTTSAQVCYFCPADSIFLKRTYHYILQVQAVILSNIDFLFSSCPEADAKKHLLPFLYTKLDSDVPPVLDLCCKSIPNVHHLIDKTSMKTIILPKLLHLATDVANISVTFLDHI</sequence>
<reference evidence="5" key="1">
    <citation type="submission" date="2016-06" db="UniProtKB">
        <authorList>
            <consortium name="WormBaseParasite"/>
        </authorList>
    </citation>
    <scope>IDENTIFICATION</scope>
</reference>
<dbReference type="InterPro" id="IPR051177">
    <property type="entry name" value="CIK-Related_Protein"/>
</dbReference>
<dbReference type="Gene3D" id="1.25.10.10">
    <property type="entry name" value="Leucine-rich Repeat Variant"/>
    <property type="match status" value="1"/>
</dbReference>
<dbReference type="Proteomes" id="UP000270296">
    <property type="component" value="Unassembled WGS sequence"/>
</dbReference>
<evidence type="ECO:0000313" key="3">
    <source>
        <dbReference type="EMBL" id="VDP16647.1"/>
    </source>
</evidence>
<evidence type="ECO:0000256" key="1">
    <source>
        <dbReference type="ARBA" id="ARBA00038349"/>
    </source>
</evidence>
<dbReference type="Gene3D" id="1.10.510.10">
    <property type="entry name" value="Transferase(Phosphotransferase) domain 1"/>
    <property type="match status" value="1"/>
</dbReference>
<evidence type="ECO:0000313" key="5">
    <source>
        <dbReference type="WBParaSite" id="SBAD_0000865801-mRNA-1"/>
    </source>
</evidence>
<dbReference type="AlphaFoldDB" id="A0A183IXK1"/>
<dbReference type="Gene3D" id="3.30.200.20">
    <property type="entry name" value="Phosphorylase Kinase, domain 1"/>
    <property type="match status" value="1"/>
</dbReference>
<dbReference type="WBParaSite" id="SBAD_0000865801-mRNA-1">
    <property type="protein sequence ID" value="SBAD_0000865801-mRNA-1"/>
    <property type="gene ID" value="SBAD_0000865801"/>
</dbReference>
<organism evidence="5">
    <name type="scientific">Soboliphyme baturini</name>
    <dbReference type="NCBI Taxonomy" id="241478"/>
    <lineage>
        <taxon>Eukaryota</taxon>
        <taxon>Metazoa</taxon>
        <taxon>Ecdysozoa</taxon>
        <taxon>Nematoda</taxon>
        <taxon>Enoplea</taxon>
        <taxon>Dorylaimia</taxon>
        <taxon>Dioctophymatida</taxon>
        <taxon>Dioctophymatoidea</taxon>
        <taxon>Soboliphymatidae</taxon>
        <taxon>Soboliphyme</taxon>
    </lineage>
</organism>
<dbReference type="PROSITE" id="PS50011">
    <property type="entry name" value="PROTEIN_KINASE_DOM"/>
    <property type="match status" value="1"/>
</dbReference>
<dbReference type="GO" id="GO:0005524">
    <property type="term" value="F:ATP binding"/>
    <property type="evidence" value="ECO:0007669"/>
    <property type="project" value="InterPro"/>
</dbReference>
<dbReference type="CDD" id="cd14011">
    <property type="entry name" value="PK_SCY1_like"/>
    <property type="match status" value="1"/>
</dbReference>
<dbReference type="GO" id="GO:0004672">
    <property type="term" value="F:protein kinase activity"/>
    <property type="evidence" value="ECO:0007669"/>
    <property type="project" value="InterPro"/>
</dbReference>
<accession>A0A183IXK1</accession>
<dbReference type="InterPro" id="IPR011989">
    <property type="entry name" value="ARM-like"/>
</dbReference>
<dbReference type="PANTHER" id="PTHR12984">
    <property type="entry name" value="SCY1-RELATED S/T PROTEIN KINASE-LIKE"/>
    <property type="match status" value="1"/>
</dbReference>
<evidence type="ECO:0000313" key="4">
    <source>
        <dbReference type="Proteomes" id="UP000270296"/>
    </source>
</evidence>
<dbReference type="SMART" id="SM00220">
    <property type="entry name" value="S_TKc"/>
    <property type="match status" value="1"/>
</dbReference>
<dbReference type="SUPFAM" id="SSF56112">
    <property type="entry name" value="Protein kinase-like (PK-like)"/>
    <property type="match status" value="1"/>
</dbReference>
<dbReference type="OrthoDB" id="79687at2759"/>
<dbReference type="InterPro" id="IPR011009">
    <property type="entry name" value="Kinase-like_dom_sf"/>
</dbReference>
<dbReference type="Pfam" id="PF00069">
    <property type="entry name" value="Pkinase"/>
    <property type="match status" value="1"/>
</dbReference>
<dbReference type="PANTHER" id="PTHR12984:SF6">
    <property type="entry name" value="SCY1-LIKE PROTEIN 2"/>
    <property type="match status" value="1"/>
</dbReference>
<dbReference type="InterPro" id="IPR000719">
    <property type="entry name" value="Prot_kinase_dom"/>
</dbReference>
<comment type="similarity">
    <text evidence="1">Belongs to the protein kinase superfamily.</text>
</comment>
<protein>
    <submittedName>
        <fullName evidence="5">Protein kinase domain-containing protein</fullName>
    </submittedName>
</protein>
<keyword evidence="4" id="KW-1185">Reference proteome</keyword>
<name>A0A183IXK1_9BILA</name>
<feature type="domain" description="Protein kinase" evidence="2">
    <location>
        <begin position="34"/>
        <end position="345"/>
    </location>
</feature>
<gene>
    <name evidence="3" type="ORF">SBAD_LOCUS8349</name>
</gene>
<evidence type="ECO:0000259" key="2">
    <source>
        <dbReference type="PROSITE" id="PS50011"/>
    </source>
</evidence>
<reference evidence="3 4" key="2">
    <citation type="submission" date="2018-11" db="EMBL/GenBank/DDBJ databases">
        <authorList>
            <consortium name="Pathogen Informatics"/>
        </authorList>
    </citation>
    <scope>NUCLEOTIDE SEQUENCE [LARGE SCALE GENOMIC DNA]</scope>
</reference>
<proteinExistence type="inferred from homology"/>